<dbReference type="GO" id="GO:0016746">
    <property type="term" value="F:acyltransferase activity"/>
    <property type="evidence" value="ECO:0007669"/>
    <property type="project" value="UniProtKB-KW"/>
</dbReference>
<keyword evidence="2 5" id="KW-0012">Acyltransferase</keyword>
<evidence type="ECO:0000259" key="4">
    <source>
        <dbReference type="PROSITE" id="PS51186"/>
    </source>
</evidence>
<dbReference type="PANTHER" id="PTHR43792">
    <property type="entry name" value="GNAT FAMILY, PUTATIVE (AFU_ORTHOLOGUE AFUA_3G00765)-RELATED-RELATED"/>
    <property type="match status" value="1"/>
</dbReference>
<evidence type="ECO:0000256" key="1">
    <source>
        <dbReference type="ARBA" id="ARBA00022679"/>
    </source>
</evidence>
<dbReference type="Proteomes" id="UP001596098">
    <property type="component" value="Unassembled WGS sequence"/>
</dbReference>
<dbReference type="EMBL" id="JBHSQI010000005">
    <property type="protein sequence ID" value="MFC6154174.1"/>
    <property type="molecule type" value="Genomic_DNA"/>
</dbReference>
<dbReference type="InterPro" id="IPR051531">
    <property type="entry name" value="N-acetyltransferase"/>
</dbReference>
<proteinExistence type="inferred from homology"/>
<dbReference type="Pfam" id="PF13302">
    <property type="entry name" value="Acetyltransf_3"/>
    <property type="match status" value="1"/>
</dbReference>
<keyword evidence="6" id="KW-1185">Reference proteome</keyword>
<dbReference type="InterPro" id="IPR016181">
    <property type="entry name" value="Acyl_CoA_acyltransferase"/>
</dbReference>
<dbReference type="PROSITE" id="PS51186">
    <property type="entry name" value="GNAT"/>
    <property type="match status" value="1"/>
</dbReference>
<keyword evidence="1 5" id="KW-0808">Transferase</keyword>
<dbReference type="RefSeq" id="WP_128221634.1">
    <property type="nucleotide sequence ID" value="NZ_CP034929.1"/>
</dbReference>
<name>A0ABW1QX91_9ACTN</name>
<evidence type="ECO:0000313" key="5">
    <source>
        <dbReference type="EMBL" id="MFC6154174.1"/>
    </source>
</evidence>
<comment type="caution">
    <text evidence="5">The sequence shown here is derived from an EMBL/GenBank/DDBJ whole genome shotgun (WGS) entry which is preliminary data.</text>
</comment>
<protein>
    <submittedName>
        <fullName evidence="5">GNAT family N-acetyltransferase</fullName>
        <ecNumber evidence="5">2.3.-.-</ecNumber>
    </submittedName>
</protein>
<accession>A0ABW1QX91</accession>
<evidence type="ECO:0000256" key="3">
    <source>
        <dbReference type="ARBA" id="ARBA00038502"/>
    </source>
</evidence>
<dbReference type="PANTHER" id="PTHR43792:SF8">
    <property type="entry name" value="[RIBOSOMAL PROTEIN US5]-ALANINE N-ACETYLTRANSFERASE"/>
    <property type="match status" value="1"/>
</dbReference>
<dbReference type="SUPFAM" id="SSF55729">
    <property type="entry name" value="Acyl-CoA N-acyltransferases (Nat)"/>
    <property type="match status" value="1"/>
</dbReference>
<gene>
    <name evidence="5" type="ORF">ACFPWU_10950</name>
</gene>
<dbReference type="InterPro" id="IPR000182">
    <property type="entry name" value="GNAT_dom"/>
</dbReference>
<comment type="similarity">
    <text evidence="3">Belongs to the acetyltransferase family. RimJ subfamily.</text>
</comment>
<dbReference type="EC" id="2.3.-.-" evidence="5"/>
<evidence type="ECO:0000256" key="2">
    <source>
        <dbReference type="ARBA" id="ARBA00023315"/>
    </source>
</evidence>
<organism evidence="5 6">
    <name type="scientific">Nocardioides yefusunii</name>
    <dbReference type="NCBI Taxonomy" id="2500546"/>
    <lineage>
        <taxon>Bacteria</taxon>
        <taxon>Bacillati</taxon>
        <taxon>Actinomycetota</taxon>
        <taxon>Actinomycetes</taxon>
        <taxon>Propionibacteriales</taxon>
        <taxon>Nocardioidaceae</taxon>
        <taxon>Nocardioides</taxon>
    </lineage>
</organism>
<feature type="domain" description="N-acetyltransferase" evidence="4">
    <location>
        <begin position="21"/>
        <end position="190"/>
    </location>
</feature>
<reference evidence="6" key="1">
    <citation type="journal article" date="2019" name="Int. J. Syst. Evol. Microbiol.">
        <title>The Global Catalogue of Microorganisms (GCM) 10K type strain sequencing project: providing services to taxonomists for standard genome sequencing and annotation.</title>
        <authorList>
            <consortium name="The Broad Institute Genomics Platform"/>
            <consortium name="The Broad Institute Genome Sequencing Center for Infectious Disease"/>
            <person name="Wu L."/>
            <person name="Ma J."/>
        </authorList>
    </citation>
    <scope>NUCLEOTIDE SEQUENCE [LARGE SCALE GENOMIC DNA]</scope>
    <source>
        <strain evidence="6">DFY28</strain>
    </source>
</reference>
<sequence length="207" mass="23176">MFGRGKSRPRPWPVVLRDGDLTVRPIAFGDQEQWTALRAASAEWLRPWEATVPPGAHDAPASFRELVQRLHRGARLGTTLPFVLEAEGRFAGQVTVSNVVRGSAQFGSVGYWVGHEFAGRGFAPRAVALVMDHCFMTVGLHRLEVCVRPENTNSLRVVEKLDLHEVGYAPGYLHIDGDWRDHRVYAATREHFPEGVLAHLKTHLSRE</sequence>
<dbReference type="Gene3D" id="3.40.630.30">
    <property type="match status" value="1"/>
</dbReference>
<evidence type="ECO:0000313" key="6">
    <source>
        <dbReference type="Proteomes" id="UP001596098"/>
    </source>
</evidence>